<dbReference type="InterPro" id="IPR050138">
    <property type="entry name" value="DHOase/Allantoinase_Hydrolase"/>
</dbReference>
<dbReference type="InterPro" id="IPR017593">
    <property type="entry name" value="Allantoinase"/>
</dbReference>
<evidence type="ECO:0000259" key="10">
    <source>
        <dbReference type="Pfam" id="PF01979"/>
    </source>
</evidence>
<keyword evidence="13" id="KW-1185">Reference proteome</keyword>
<dbReference type="NCBIfam" id="TIGR03178">
    <property type="entry name" value="allantoinase"/>
    <property type="match status" value="1"/>
</dbReference>
<dbReference type="PROSITE" id="PS00482">
    <property type="entry name" value="DIHYDROOROTASE_1"/>
    <property type="match status" value="1"/>
</dbReference>
<dbReference type="Proteomes" id="UP001497512">
    <property type="component" value="Chromosome 3"/>
</dbReference>
<feature type="domain" description="Allantoinase composite" evidence="11">
    <location>
        <begin position="44"/>
        <end position="99"/>
    </location>
</feature>
<evidence type="ECO:0000256" key="2">
    <source>
        <dbReference type="ARBA" id="ARBA00004968"/>
    </source>
</evidence>
<evidence type="ECO:0000256" key="8">
    <source>
        <dbReference type="ARBA" id="ARBA00022833"/>
    </source>
</evidence>
<evidence type="ECO:0000256" key="9">
    <source>
        <dbReference type="SAM" id="MobiDB-lite"/>
    </source>
</evidence>
<dbReference type="PANTHER" id="PTHR43668:SF2">
    <property type="entry name" value="ALLANTOINASE"/>
    <property type="match status" value="1"/>
</dbReference>
<dbReference type="Gene3D" id="3.20.20.140">
    <property type="entry name" value="Metal-dependent hydrolases"/>
    <property type="match status" value="1"/>
</dbReference>
<organism evidence="12 13">
    <name type="scientific">Sphagnum troendelagicum</name>
    <dbReference type="NCBI Taxonomy" id="128251"/>
    <lineage>
        <taxon>Eukaryota</taxon>
        <taxon>Viridiplantae</taxon>
        <taxon>Streptophyta</taxon>
        <taxon>Embryophyta</taxon>
        <taxon>Bryophyta</taxon>
        <taxon>Sphagnophytina</taxon>
        <taxon>Sphagnopsida</taxon>
        <taxon>Sphagnales</taxon>
        <taxon>Sphagnaceae</taxon>
        <taxon>Sphagnum</taxon>
    </lineage>
</organism>
<sequence length="515" mass="56281">MEPADLLKPLLRGWSLPLLVFTVAYTLVYLPFVEKGLEEGCSLLPETHFVLYSKRVVTPNGVVPAAVEVEGERIISVVKRSEAPKQRDGGPRVLDYSNAVIMPGLIDVHVHLNEPGRTEWEGFLTGTQAAAAGGVTALVDMPLNSFPTTTSKDTLLLKLEAAKGKLFVDVGFWGGLVPENVANLTVMDELLNAGALGLKSFMCPSGINDFPHTTAEDIKAALPVLARYGRPMLVHAEVVQPSPEERSLQPGEPSENSRLYSRYHGTRPLSWERTAVQQLTEVAKDTAVGGPAEGAHIHVVHLSDPEESLHLIKEAKAAGSSMSVETSPHYLAFAAEEIPDGETQFKCNPPIRHADYRELLWKALQAGDIDMISTDHSPSAPEMKLLEEGDFLKAWGGISSLQFVLPVTWTYGASRGITLEQLVKWWSTGPSKLANFPRKGSLEFGKDADIVIWDPEASFILDSNYPIFHKHKQVTPYAGQTLSGKVIATFARGHEVFREGYHAPRPCGTPLLPVH</sequence>
<dbReference type="Pfam" id="PF01979">
    <property type="entry name" value="Amidohydro_1"/>
    <property type="match status" value="1"/>
</dbReference>
<name>A0ABP0UEJ0_9BRYO</name>
<dbReference type="InterPro" id="IPR056854">
    <property type="entry name" value="ALN_composite"/>
</dbReference>
<evidence type="ECO:0000259" key="11">
    <source>
        <dbReference type="Pfam" id="PF24890"/>
    </source>
</evidence>
<evidence type="ECO:0000313" key="13">
    <source>
        <dbReference type="Proteomes" id="UP001497512"/>
    </source>
</evidence>
<reference evidence="12" key="1">
    <citation type="submission" date="2024-02" db="EMBL/GenBank/DDBJ databases">
        <authorList>
            <consortium name="ELIXIR-Norway"/>
            <consortium name="Elixir Norway"/>
        </authorList>
    </citation>
    <scope>NUCLEOTIDE SEQUENCE</scope>
</reference>
<dbReference type="EMBL" id="OZ019895">
    <property type="protein sequence ID" value="CAK9219554.1"/>
    <property type="molecule type" value="Genomic_DNA"/>
</dbReference>
<feature type="region of interest" description="Disordered" evidence="9">
    <location>
        <begin position="240"/>
        <end position="262"/>
    </location>
</feature>
<dbReference type="SUPFAM" id="SSF51556">
    <property type="entry name" value="Metallo-dependent hydrolases"/>
    <property type="match status" value="1"/>
</dbReference>
<feature type="domain" description="Amidohydrolase-related" evidence="10">
    <location>
        <begin position="100"/>
        <end position="496"/>
    </location>
</feature>
<dbReference type="EC" id="3.5.2.5" evidence="5"/>
<evidence type="ECO:0000256" key="6">
    <source>
        <dbReference type="ARBA" id="ARBA00022723"/>
    </source>
</evidence>
<keyword evidence="7" id="KW-0378">Hydrolase</keyword>
<comment type="cofactor">
    <cofactor evidence="1">
        <name>Zn(2+)</name>
        <dbReference type="ChEBI" id="CHEBI:29105"/>
    </cofactor>
</comment>
<evidence type="ECO:0000256" key="1">
    <source>
        <dbReference type="ARBA" id="ARBA00001947"/>
    </source>
</evidence>
<comment type="pathway">
    <text evidence="2">Nitrogen metabolism; (S)-allantoin degradation; allantoate from (S)-allantoin: step 1/1.</text>
</comment>
<gene>
    <name evidence="12" type="ORF">CSSPTR1EN2_LOCUS14623</name>
</gene>
<dbReference type="Pfam" id="PF24890">
    <property type="entry name" value="ALN_composite"/>
    <property type="match status" value="1"/>
</dbReference>
<evidence type="ECO:0000256" key="4">
    <source>
        <dbReference type="ARBA" id="ARBA00011881"/>
    </source>
</evidence>
<dbReference type="PANTHER" id="PTHR43668">
    <property type="entry name" value="ALLANTOINASE"/>
    <property type="match status" value="1"/>
</dbReference>
<evidence type="ECO:0000313" key="12">
    <source>
        <dbReference type="EMBL" id="CAK9219554.1"/>
    </source>
</evidence>
<evidence type="ECO:0000256" key="7">
    <source>
        <dbReference type="ARBA" id="ARBA00022801"/>
    </source>
</evidence>
<dbReference type="InterPro" id="IPR032466">
    <property type="entry name" value="Metal_Hydrolase"/>
</dbReference>
<keyword evidence="6" id="KW-0479">Metal-binding</keyword>
<proteinExistence type="inferred from homology"/>
<dbReference type="SUPFAM" id="SSF51338">
    <property type="entry name" value="Composite domain of metallo-dependent hydrolases"/>
    <property type="match status" value="1"/>
</dbReference>
<evidence type="ECO:0000256" key="5">
    <source>
        <dbReference type="ARBA" id="ARBA00012863"/>
    </source>
</evidence>
<dbReference type="InterPro" id="IPR002195">
    <property type="entry name" value="Dihydroorotase_CS"/>
</dbReference>
<keyword evidence="8" id="KW-0862">Zinc</keyword>
<comment type="subunit">
    <text evidence="4">Homotetramer.</text>
</comment>
<dbReference type="InterPro" id="IPR011059">
    <property type="entry name" value="Metal-dep_hydrolase_composite"/>
</dbReference>
<comment type="similarity">
    <text evidence="3">Belongs to the metallo-dependent hydrolases superfamily. Allantoinase family.</text>
</comment>
<protein>
    <recommendedName>
        <fullName evidence="5">allantoinase</fullName>
        <ecNumber evidence="5">3.5.2.5</ecNumber>
    </recommendedName>
</protein>
<dbReference type="InterPro" id="IPR006680">
    <property type="entry name" value="Amidohydro-rel"/>
</dbReference>
<accession>A0ABP0UEJ0</accession>
<evidence type="ECO:0000256" key="3">
    <source>
        <dbReference type="ARBA" id="ARBA00010368"/>
    </source>
</evidence>